<evidence type="ECO:0000313" key="2">
    <source>
        <dbReference type="Proteomes" id="UP000008909"/>
    </source>
</evidence>
<dbReference type="Gene3D" id="3.40.1440.10">
    <property type="entry name" value="GIY-YIG endonuclease"/>
    <property type="match status" value="1"/>
</dbReference>
<sequence length="180" mass="20627">MSKSDYLQKVKQRLAEGYYRQIDTANITSIINRSKTEVGRYLWTVTNPSGRGTSEIIQRILNTVNPRVAFQRGDTLRSTLGQLKDRISVNRTRYCVYKIKCNDCIKVYIGQTSKGIHTRIGQHKRKLNRPPRNADEYRTLLKDSAIAEHALDKRHKINLENVEVLGRGLLSTSQRLVAEG</sequence>
<accession>G7Y7T9</accession>
<evidence type="ECO:0000313" key="1">
    <source>
        <dbReference type="EMBL" id="GAA49024.1"/>
    </source>
</evidence>
<name>G7Y7T9_CLOSI</name>
<gene>
    <name evidence="1" type="ORF">CLF_102391</name>
</gene>
<dbReference type="InterPro" id="IPR035901">
    <property type="entry name" value="GIY-YIG_endonuc_sf"/>
</dbReference>
<evidence type="ECO:0008006" key="3">
    <source>
        <dbReference type="Google" id="ProtNLM"/>
    </source>
</evidence>
<keyword evidence="2" id="KW-1185">Reference proteome</keyword>
<dbReference type="AlphaFoldDB" id="G7Y7T9"/>
<dbReference type="Proteomes" id="UP000008909">
    <property type="component" value="Unassembled WGS sequence"/>
</dbReference>
<organism evidence="1 2">
    <name type="scientific">Clonorchis sinensis</name>
    <name type="common">Chinese liver fluke</name>
    <dbReference type="NCBI Taxonomy" id="79923"/>
    <lineage>
        <taxon>Eukaryota</taxon>
        <taxon>Metazoa</taxon>
        <taxon>Spiralia</taxon>
        <taxon>Lophotrochozoa</taxon>
        <taxon>Platyhelminthes</taxon>
        <taxon>Trematoda</taxon>
        <taxon>Digenea</taxon>
        <taxon>Opisthorchiida</taxon>
        <taxon>Opisthorchiata</taxon>
        <taxon>Opisthorchiidae</taxon>
        <taxon>Clonorchis</taxon>
    </lineage>
</organism>
<reference evidence="1" key="1">
    <citation type="journal article" date="2011" name="Genome Biol.">
        <title>The draft genome of the carcinogenic human liver fluke Clonorchis sinensis.</title>
        <authorList>
            <person name="Wang X."/>
            <person name="Chen W."/>
            <person name="Huang Y."/>
            <person name="Sun J."/>
            <person name="Men J."/>
            <person name="Liu H."/>
            <person name="Luo F."/>
            <person name="Guo L."/>
            <person name="Lv X."/>
            <person name="Deng C."/>
            <person name="Zhou C."/>
            <person name="Fan Y."/>
            <person name="Li X."/>
            <person name="Huang L."/>
            <person name="Hu Y."/>
            <person name="Liang C."/>
            <person name="Hu X."/>
            <person name="Xu J."/>
            <person name="Yu X."/>
        </authorList>
    </citation>
    <scope>NUCLEOTIDE SEQUENCE [LARGE SCALE GENOMIC DNA]</scope>
    <source>
        <strain evidence="1">Henan</strain>
    </source>
</reference>
<reference key="2">
    <citation type="submission" date="2011-10" db="EMBL/GenBank/DDBJ databases">
        <title>The genome and transcriptome sequence of Clonorchis sinensis provide insights into the carcinogenic liver fluke.</title>
        <authorList>
            <person name="Wang X."/>
            <person name="Huang Y."/>
            <person name="Chen W."/>
            <person name="Liu H."/>
            <person name="Guo L."/>
            <person name="Chen Y."/>
            <person name="Luo F."/>
            <person name="Zhou W."/>
            <person name="Sun J."/>
            <person name="Mao Q."/>
            <person name="Liang P."/>
            <person name="Zhou C."/>
            <person name="Tian Y."/>
            <person name="Men J."/>
            <person name="Lv X."/>
            <person name="Huang L."/>
            <person name="Zhou J."/>
            <person name="Hu Y."/>
            <person name="Li R."/>
            <person name="Zhang F."/>
            <person name="Lei H."/>
            <person name="Li X."/>
            <person name="Hu X."/>
            <person name="Liang C."/>
            <person name="Xu J."/>
            <person name="Wu Z."/>
            <person name="Yu X."/>
        </authorList>
    </citation>
    <scope>NUCLEOTIDE SEQUENCE</scope>
    <source>
        <strain>Henan</strain>
    </source>
</reference>
<dbReference type="PANTHER" id="PTHR21301">
    <property type="entry name" value="REVERSE TRANSCRIPTASE"/>
    <property type="match status" value="1"/>
</dbReference>
<protein>
    <recommendedName>
        <fullName evidence="3">C2H2-type domain-containing protein</fullName>
    </recommendedName>
</protein>
<dbReference type="PANTHER" id="PTHR21301:SF11">
    <property type="entry name" value="GIY-YIG DOMAIN-CONTAINING PROTEIN"/>
    <property type="match status" value="1"/>
</dbReference>
<proteinExistence type="predicted"/>
<dbReference type="EMBL" id="DF142925">
    <property type="protein sequence ID" value="GAA49024.1"/>
    <property type="molecule type" value="Genomic_DNA"/>
</dbReference>